<gene>
    <name evidence="2" type="ORF">Bpfe_028500</name>
</gene>
<protein>
    <recommendedName>
        <fullName evidence="4">Protein shortage in chiasmata 1 ortholog</fullName>
    </recommendedName>
</protein>
<keyword evidence="3" id="KW-1185">Reference proteome</keyword>
<evidence type="ECO:0000313" key="2">
    <source>
        <dbReference type="EMBL" id="KAK0042091.1"/>
    </source>
</evidence>
<dbReference type="GO" id="GO:0016887">
    <property type="term" value="F:ATP hydrolysis activity"/>
    <property type="evidence" value="ECO:0007669"/>
    <property type="project" value="InterPro"/>
</dbReference>
<evidence type="ECO:0008006" key="4">
    <source>
        <dbReference type="Google" id="ProtNLM"/>
    </source>
</evidence>
<dbReference type="PANTHER" id="PTHR35668">
    <property type="entry name" value="PROTEIN SHORTAGE IN CHIASMATA 1 ORTHOLOG"/>
    <property type="match status" value="1"/>
</dbReference>
<sequence>MKVILILVFGEKESRKSCFGKNITLKVMPRYRGENFYQKAILRKTTVLSSCVFHVPQLKQHSADCCILKDIVCCLTGEELASWSNEHSVVGTECFTNLNRCSLNDTLKRSLSLSQYEEEKTCEIIPSSVPDIDEDCSFNLDLSFEKEFDRIDENISDGILPFNFCSKLDPLDEPIFPNELLSTFDRLQNILRLIKKMKSLELKDPFVKSNGSYWKEEDIFQNYLHFESIDPEALNDPRCVTVESFDLFVYSGVNNFETVLFPASFKDEFQPECLNLTAIEISDEFYAQNEDKLRNLLKGETASSYFVTCLDDEDYCLDVENSSMPLLESHIDGKGSECLTQPIFSCSLLDNQHAMETDITEELLNKLSIHEEDLSLLPISILNSRQFMNLERKVWCKEKHYDEMQIPVPLLPCVIYPDFFDEATEFLGISEMDLSSLDEHLTWNISCPRVSSPTSSVSGLHNDAESFFKLASPEEFERIPFFDLESQWECATKDNIGRDNEQTLSVQQTIHDDFDAKLHDPVDAFLQVRARQKSKETPDTSLGETSQTKLTTPVIQSVITPMVPTGVEKSFSKTIEVNITESFKEVLEYIQDYAKPYMTSLKMLSILSSNVTFMDISVDKTQFLLKEYLKQNSSRSKNISSSQKSTDFSMLISLYIVHTLRSAADLLLHCGLETCISWVTSQIEGCPSNSDKSLNELCKQLRLYQCTFHQENILHPKLSTLCHEIETFLAHYASSKVLIIVQRGFSKLLSVIQHVLSKTLKLTPFVGTDLRTLHVQESPDRVFIVPYIECQIQHVSSFSLVVVFDERMGTFFRNLCRDHDIAYFDLKTQYTPSVGVAKTNEACKELTSPISMICSTCLTQYRQLVYLLEARYNILVIERDYRTLSCGKQIYFADLIVGISDCIVLLPLQDVNKHLDLGATATRLVTLGLQFSNCFIILHGLSACSSYLLDKKTLGMIFNLQASLLNLCATLDNQEVQYKILYCLSEEDVAKTIQSIAQVYMSTSQEQDLARLWLSSDISQSEEFLLQFSCLSSFSAQLLLKSLTLEEILNKSQDDIKEIPEIPKKVLMYLSQSLTEWKSLNPQTPIETQVRSLSNSGRSSMNADSYNSLTNSPLVQDQEVSPLNALPSPDLVKDDVLKPSTSYVSCYPQHQQLVRSYQHNEQSGSLMPDKQLLMNAESNKPLALSQPHFINCEEFDSQESCENSFGILSDEFFPDEAGILKFNSQAQKYCEQLPEVKNTSLFQAARNDSSKSHQTIHNANKNKNVSKSADEVRPMSYNLNTNSCNIPDLQALKRSVYDNCGREHSLNKVEHVGISVPHYCHCSNVRSNFSDEMDFLKKDCSSLFSFQESFNNPRLRACSKVCHEDLDSLHHRDIVDNPHTVAELVPDPDSNILNLLKDSKDDENLSQIPSYLYSDHAFSKKTSSHHSDNPFDLCDISNHPRIKGFSQKAMNTTNYMSNCKALGIVEPSSGSKFSLRANNVPYFDRFSQTHKCMPVQPVLPSLKEDLKSCNTITNTRSSSSLHLASNLPNSNFKRKPGQKGIEGKTTFPNIPRQKICIGLATPLRKQIDVVNAVENIRPPQLNTVIARQGSESPPLDLTQELHSVQQSQQNSHCSKLKQWNSRLMTLYEDPKTRTDCKENTPDKSEPLLKRRKLQAVKKAGNKGQTVLVFK</sequence>
<organism evidence="2 3">
    <name type="scientific">Biomphalaria pfeifferi</name>
    <name type="common">Bloodfluke planorb</name>
    <name type="synonym">Freshwater snail</name>
    <dbReference type="NCBI Taxonomy" id="112525"/>
    <lineage>
        <taxon>Eukaryota</taxon>
        <taxon>Metazoa</taxon>
        <taxon>Spiralia</taxon>
        <taxon>Lophotrochozoa</taxon>
        <taxon>Mollusca</taxon>
        <taxon>Gastropoda</taxon>
        <taxon>Heterobranchia</taxon>
        <taxon>Euthyneura</taxon>
        <taxon>Panpulmonata</taxon>
        <taxon>Hygrophila</taxon>
        <taxon>Lymnaeoidea</taxon>
        <taxon>Planorbidae</taxon>
        <taxon>Biomphalaria</taxon>
    </lineage>
</organism>
<feature type="compositionally biased region" description="Low complexity" evidence="1">
    <location>
        <begin position="1258"/>
        <end position="1267"/>
    </location>
</feature>
<feature type="region of interest" description="Disordered" evidence="1">
    <location>
        <begin position="1247"/>
        <end position="1269"/>
    </location>
</feature>
<reference evidence="2" key="2">
    <citation type="submission" date="2023-04" db="EMBL/GenBank/DDBJ databases">
        <authorList>
            <person name="Bu L."/>
            <person name="Lu L."/>
            <person name="Laidemitt M.R."/>
            <person name="Zhang S.M."/>
            <person name="Mutuku M."/>
            <person name="Mkoji G."/>
            <person name="Steinauer M."/>
            <person name="Loker E.S."/>
        </authorList>
    </citation>
    <scope>NUCLEOTIDE SEQUENCE</scope>
    <source>
        <strain evidence="2">KasaAsao</strain>
        <tissue evidence="2">Whole Snail</tissue>
    </source>
</reference>
<dbReference type="InterPro" id="IPR039991">
    <property type="entry name" value="SHOC1"/>
</dbReference>
<dbReference type="GO" id="GO:0003697">
    <property type="term" value="F:single-stranded DNA binding"/>
    <property type="evidence" value="ECO:0007669"/>
    <property type="project" value="TreeGrafter"/>
</dbReference>
<dbReference type="GO" id="GO:0000712">
    <property type="term" value="P:resolution of meiotic recombination intermediates"/>
    <property type="evidence" value="ECO:0007669"/>
    <property type="project" value="InterPro"/>
</dbReference>
<comment type="caution">
    <text evidence="2">The sequence shown here is derived from an EMBL/GenBank/DDBJ whole genome shotgun (WGS) entry which is preliminary data.</text>
</comment>
<evidence type="ECO:0000256" key="1">
    <source>
        <dbReference type="SAM" id="MobiDB-lite"/>
    </source>
</evidence>
<evidence type="ECO:0000313" key="3">
    <source>
        <dbReference type="Proteomes" id="UP001233172"/>
    </source>
</evidence>
<name>A0AAD8ATC7_BIOPF</name>
<dbReference type="GO" id="GO:0000794">
    <property type="term" value="C:condensed nuclear chromosome"/>
    <property type="evidence" value="ECO:0007669"/>
    <property type="project" value="InterPro"/>
</dbReference>
<dbReference type="PANTHER" id="PTHR35668:SF1">
    <property type="entry name" value="PROTEIN SHORTAGE IN CHIASMATA 1 ORTHOLOG"/>
    <property type="match status" value="1"/>
</dbReference>
<reference evidence="2" key="1">
    <citation type="journal article" date="2023" name="PLoS Negl. Trop. Dis.">
        <title>A genome sequence for Biomphalaria pfeifferi, the major vector snail for the human-infecting parasite Schistosoma mansoni.</title>
        <authorList>
            <person name="Bu L."/>
            <person name="Lu L."/>
            <person name="Laidemitt M.R."/>
            <person name="Zhang S.M."/>
            <person name="Mutuku M."/>
            <person name="Mkoji G."/>
            <person name="Steinauer M."/>
            <person name="Loker E.S."/>
        </authorList>
    </citation>
    <scope>NUCLEOTIDE SEQUENCE</scope>
    <source>
        <strain evidence="2">KasaAsao</strain>
    </source>
</reference>
<dbReference type="Proteomes" id="UP001233172">
    <property type="component" value="Unassembled WGS sequence"/>
</dbReference>
<dbReference type="EMBL" id="JASAOG010000252">
    <property type="protein sequence ID" value="KAK0042091.1"/>
    <property type="molecule type" value="Genomic_DNA"/>
</dbReference>
<proteinExistence type="predicted"/>
<accession>A0AAD8ATC7</accession>
<feature type="region of interest" description="Disordered" evidence="1">
    <location>
        <begin position="1090"/>
        <end position="1110"/>
    </location>
</feature>